<organism evidence="1">
    <name type="scientific">marine sediment metagenome</name>
    <dbReference type="NCBI Taxonomy" id="412755"/>
    <lineage>
        <taxon>unclassified sequences</taxon>
        <taxon>metagenomes</taxon>
        <taxon>ecological metagenomes</taxon>
    </lineage>
</organism>
<dbReference type="AlphaFoldDB" id="X0WME0"/>
<comment type="caution">
    <text evidence="1">The sequence shown here is derived from an EMBL/GenBank/DDBJ whole genome shotgun (WGS) entry which is preliminary data.</text>
</comment>
<gene>
    <name evidence="1" type="ORF">S01H1_68439</name>
</gene>
<sequence>MARKIQERVPEAQLQEDLEKYCQRAIELGATDAKIIGMDDVVIDERVVA</sequence>
<protein>
    <submittedName>
        <fullName evidence="1">Uncharacterized protein</fullName>
    </submittedName>
</protein>
<accession>X0WME0</accession>
<reference evidence="1" key="1">
    <citation type="journal article" date="2014" name="Front. Microbiol.">
        <title>High frequency of phylogenetically diverse reductive dehalogenase-homologous genes in deep subseafloor sedimentary metagenomes.</title>
        <authorList>
            <person name="Kawai M."/>
            <person name="Futagami T."/>
            <person name="Toyoda A."/>
            <person name="Takaki Y."/>
            <person name="Nishi S."/>
            <person name="Hori S."/>
            <person name="Arai W."/>
            <person name="Tsubouchi T."/>
            <person name="Morono Y."/>
            <person name="Uchiyama I."/>
            <person name="Ito T."/>
            <person name="Fujiyama A."/>
            <person name="Inagaki F."/>
            <person name="Takami H."/>
        </authorList>
    </citation>
    <scope>NUCLEOTIDE SEQUENCE</scope>
    <source>
        <strain evidence="1">Expedition CK06-06</strain>
    </source>
</reference>
<proteinExistence type="predicted"/>
<name>X0WME0_9ZZZZ</name>
<dbReference type="EMBL" id="BARS01045390">
    <property type="protein sequence ID" value="GAG32139.1"/>
    <property type="molecule type" value="Genomic_DNA"/>
</dbReference>
<evidence type="ECO:0000313" key="1">
    <source>
        <dbReference type="EMBL" id="GAG32139.1"/>
    </source>
</evidence>
<feature type="non-terminal residue" evidence="1">
    <location>
        <position position="49"/>
    </location>
</feature>